<reference evidence="3" key="1">
    <citation type="submission" date="2012-02" db="EMBL/GenBank/DDBJ databases">
        <title>Genome sequencing of Giardia lamblia Genotypes A2 and B isolates (DH and GS) and comparative analysis with the genomes of Genotypes A1 and E (WB and Pig).</title>
        <authorList>
            <person name="Adam R."/>
            <person name="Dahlstrom E."/>
            <person name="Martens C."/>
            <person name="Bruno D."/>
            <person name="Barbian K."/>
            <person name="Porcella S.F."/>
            <person name="Nash T."/>
        </authorList>
    </citation>
    <scope>NUCLEOTIDE SEQUENCE</scope>
    <source>
        <strain evidence="3">GS</strain>
    </source>
</reference>
<feature type="non-terminal residue" evidence="2">
    <location>
        <position position="1"/>
    </location>
</feature>
<dbReference type="InterPro" id="IPR000742">
    <property type="entry name" value="EGF"/>
</dbReference>
<gene>
    <name evidence="2" type="ORF">GSB_155257</name>
</gene>
<dbReference type="CDD" id="cd00064">
    <property type="entry name" value="FU"/>
    <property type="match status" value="1"/>
</dbReference>
<evidence type="ECO:0000259" key="1">
    <source>
        <dbReference type="SMART" id="SM00181"/>
    </source>
</evidence>
<dbReference type="EMBL" id="AHHH01000351">
    <property type="protein sequence ID" value="ESU40046.1"/>
    <property type="molecule type" value="Genomic_DNA"/>
</dbReference>
<dbReference type="Gene3D" id="2.10.220.10">
    <property type="entry name" value="Hormone Receptor, Insulin-like Growth Factor Receptor 1, Chain A, domain 2"/>
    <property type="match status" value="2"/>
</dbReference>
<evidence type="ECO:0000313" key="3">
    <source>
        <dbReference type="Proteomes" id="UP000018040"/>
    </source>
</evidence>
<dbReference type="SMART" id="SM00261">
    <property type="entry name" value="FU"/>
    <property type="match status" value="3"/>
</dbReference>
<organism evidence="2 3">
    <name type="scientific">Giardia intestinalis</name>
    <name type="common">Giardia lamblia</name>
    <dbReference type="NCBI Taxonomy" id="5741"/>
    <lineage>
        <taxon>Eukaryota</taxon>
        <taxon>Metamonada</taxon>
        <taxon>Diplomonadida</taxon>
        <taxon>Hexamitidae</taxon>
        <taxon>Giardiinae</taxon>
        <taxon>Giardia</taxon>
    </lineage>
</organism>
<dbReference type="AlphaFoldDB" id="V6TMU0"/>
<feature type="domain" description="EGF-like" evidence="1">
    <location>
        <begin position="112"/>
        <end position="159"/>
    </location>
</feature>
<feature type="domain" description="EGF-like" evidence="1">
    <location>
        <begin position="364"/>
        <end position="409"/>
    </location>
</feature>
<dbReference type="SMART" id="SM00181">
    <property type="entry name" value="EGF"/>
    <property type="match status" value="3"/>
</dbReference>
<comment type="caution">
    <text evidence="2">The sequence shown here is derived from an EMBL/GenBank/DDBJ whole genome shotgun (WGS) entry which is preliminary data.</text>
</comment>
<protein>
    <submittedName>
        <fullName evidence="2">Variant-specific surface protein</fullName>
    </submittedName>
</protein>
<feature type="domain" description="EGF-like" evidence="1">
    <location>
        <begin position="327"/>
        <end position="363"/>
    </location>
</feature>
<dbReference type="Proteomes" id="UP000018040">
    <property type="component" value="Unassembled WGS sequence"/>
</dbReference>
<sequence length="479" mass="49727">VAGPARSARRLVNDPAGVLINSLCRPASSPQAITAGCTGKDGAALTDSSTACGMCSGEFFLFRGGCYKVGEAPGSEICTKAEGGKCTICKTEGNYIFKNPATSVTLGNECILCSDTTNRDGYKGVANCQTCTAPGSAGATTCSACQAGYVRDANANVCKKCGTGCSACSASDQQECTACLEGKYLDGTSCVDASSCTGAKYPDPKTNKCIQCNAAAEQGGIPECTACTYNDSLQKPVCSACGGPKPLLKTAIDGSTSCVNADGCKSGSTHFVNDSSDKCIPCNDTTTETDANDKGNEGYMTCTKNSGQAPVCSACLSGYYGTDICTKCADNCATCSEANNANKCLTCMAGFFLVTTGENKKCVACDSVSDGGREGCSTCSNDSTFKCTDCKPNYRRQQNGDASDDYTCTRACGDSKGHCPPPPSCRGQSSLHITTNCKPSRRRRSWTGCWGTRALDTPRTRRCSTGGGLSWHRCRQEVD</sequence>
<dbReference type="OrthoDB" id="19903at2759"/>
<proteinExistence type="predicted"/>
<name>V6TMU0_GIAIN</name>
<dbReference type="InterPro" id="IPR006212">
    <property type="entry name" value="Furin_repeat"/>
</dbReference>
<reference evidence="2 3" key="2">
    <citation type="journal article" date="2013" name="Genome Biol. Evol.">
        <title>Genome sequencing of Giardia lamblia genotypes A2 and B isolates (DH and GS) and comparative analysis with the genomes of genotypes A1 and E (WB and Pig).</title>
        <authorList>
            <person name="Adam R.D."/>
            <person name="Dahlstrom E.W."/>
            <person name="Martens C.A."/>
            <person name="Bruno D.P."/>
            <person name="Barbian K.D."/>
            <person name="Ricklefs S.M."/>
            <person name="Hernandez M.M."/>
            <person name="Narla N.P."/>
            <person name="Patel R.B."/>
            <person name="Porcella S.F."/>
            <person name="Nash T.E."/>
        </authorList>
    </citation>
    <scope>NUCLEOTIDE SEQUENCE [LARGE SCALE GENOMIC DNA]</scope>
    <source>
        <strain evidence="2 3">GS</strain>
    </source>
</reference>
<dbReference type="InterPro" id="IPR009030">
    <property type="entry name" value="Growth_fac_rcpt_cys_sf"/>
</dbReference>
<evidence type="ECO:0000313" key="2">
    <source>
        <dbReference type="EMBL" id="ESU40046.1"/>
    </source>
</evidence>
<dbReference type="PANTHER" id="PTHR23275">
    <property type="entry name" value="CABRIOLET.-RELATED"/>
    <property type="match status" value="1"/>
</dbReference>
<dbReference type="InterPro" id="IPR052798">
    <property type="entry name" value="Giardia_VSA"/>
</dbReference>
<accession>V6TMU0</accession>
<dbReference type="PANTHER" id="PTHR23275:SF100">
    <property type="entry name" value="EGF-LIKE DOMAIN-CONTAINING PROTEIN"/>
    <property type="match status" value="1"/>
</dbReference>
<dbReference type="SUPFAM" id="SSF57184">
    <property type="entry name" value="Growth factor receptor domain"/>
    <property type="match status" value="2"/>
</dbReference>